<evidence type="ECO:0000313" key="3">
    <source>
        <dbReference type="Proteomes" id="UP001216907"/>
    </source>
</evidence>
<dbReference type="Gene3D" id="3.30.70.1290">
    <property type="entry name" value="Transposase IS200-like"/>
    <property type="match status" value="1"/>
</dbReference>
<feature type="domain" description="Transposase IS200-like" evidence="1">
    <location>
        <begin position="6"/>
        <end position="64"/>
    </location>
</feature>
<evidence type="ECO:0000259" key="1">
    <source>
        <dbReference type="Pfam" id="PF01797"/>
    </source>
</evidence>
<gene>
    <name evidence="2" type="ORF">PZE19_21770</name>
</gene>
<accession>A0ABT6FFY3</accession>
<dbReference type="InterPro" id="IPR002686">
    <property type="entry name" value="Transposase_17"/>
</dbReference>
<keyword evidence="3" id="KW-1185">Reference proteome</keyword>
<dbReference type="InterPro" id="IPR036515">
    <property type="entry name" value="Transposase_17_sf"/>
</dbReference>
<dbReference type="Pfam" id="PF01797">
    <property type="entry name" value="Y1_Tnp"/>
    <property type="match status" value="1"/>
</dbReference>
<evidence type="ECO:0000313" key="2">
    <source>
        <dbReference type="EMBL" id="MDG3006409.1"/>
    </source>
</evidence>
<organism evidence="2 3">
    <name type="scientific">Paludisphaera mucosa</name>
    <dbReference type="NCBI Taxonomy" id="3030827"/>
    <lineage>
        <taxon>Bacteria</taxon>
        <taxon>Pseudomonadati</taxon>
        <taxon>Planctomycetota</taxon>
        <taxon>Planctomycetia</taxon>
        <taxon>Isosphaerales</taxon>
        <taxon>Isosphaeraceae</taxon>
        <taxon>Paludisphaera</taxon>
    </lineage>
</organism>
<protein>
    <submittedName>
        <fullName evidence="2">Transposase</fullName>
    </submittedName>
</protein>
<name>A0ABT6FFY3_9BACT</name>
<proteinExistence type="predicted"/>
<dbReference type="EMBL" id="JARRAG010000002">
    <property type="protein sequence ID" value="MDG3006409.1"/>
    <property type="molecule type" value="Genomic_DNA"/>
</dbReference>
<comment type="caution">
    <text evidence="2">The sequence shown here is derived from an EMBL/GenBank/DDBJ whole genome shotgun (WGS) entry which is preliminary data.</text>
</comment>
<dbReference type="Proteomes" id="UP001216907">
    <property type="component" value="Unassembled WGS sequence"/>
</dbReference>
<reference evidence="2 3" key="1">
    <citation type="submission" date="2023-03" db="EMBL/GenBank/DDBJ databases">
        <title>Paludisphaera mucosa sp. nov. a novel planctomycete from northern fen.</title>
        <authorList>
            <person name="Ivanova A."/>
        </authorList>
    </citation>
    <scope>NUCLEOTIDE SEQUENCE [LARGE SCALE GENOMIC DNA]</scope>
    <source>
        <strain evidence="2 3">Pla2</strain>
    </source>
</reference>
<dbReference type="SUPFAM" id="SSF143422">
    <property type="entry name" value="Transposase IS200-like"/>
    <property type="match status" value="1"/>
</dbReference>
<sequence>MSTSSQVHKIAESAVKGKTSRKLMQEYSRLNRQCWGRHLWARGFFVASSGVVTDEAIIEDIRSQDLDKGDGDFRVDGESS</sequence>